<dbReference type="EMBL" id="JBDJPC010000004">
    <property type="protein sequence ID" value="KAL1505955.1"/>
    <property type="molecule type" value="Genomic_DNA"/>
</dbReference>
<dbReference type="AlphaFoldDB" id="A0ABD1F0Q5"/>
<name>A0ABD1F0Q5_HYPHA</name>
<evidence type="ECO:0008006" key="3">
    <source>
        <dbReference type="Google" id="ProtNLM"/>
    </source>
</evidence>
<protein>
    <recommendedName>
        <fullName evidence="3">HTH psq-type domain-containing protein</fullName>
    </recommendedName>
</protein>
<sequence>MPRVRDTPLEYSNIHFIYGDSRSNASLKKKLQLWYGWCEEAGRLQLRQHYEEDIFNDIEEDPSISSRALSRQIQMPKSTIHNILKANRYHPHHFLHVQTVLPGTIHQE</sequence>
<evidence type="ECO:0000313" key="1">
    <source>
        <dbReference type="EMBL" id="KAL1505955.1"/>
    </source>
</evidence>
<reference evidence="1 2" key="1">
    <citation type="submission" date="2024-05" db="EMBL/GenBank/DDBJ databases">
        <title>Genetic variation in Jamaican populations of the coffee berry borer (Hypothenemus hampei).</title>
        <authorList>
            <person name="Errbii M."/>
            <person name="Myrie A."/>
        </authorList>
    </citation>
    <scope>NUCLEOTIDE SEQUENCE [LARGE SCALE GENOMIC DNA]</scope>
    <source>
        <strain evidence="1">JA-Hopewell-2020-01-JO</strain>
        <tissue evidence="1">Whole body</tissue>
    </source>
</reference>
<comment type="caution">
    <text evidence="1">The sequence shown here is derived from an EMBL/GenBank/DDBJ whole genome shotgun (WGS) entry which is preliminary data.</text>
</comment>
<keyword evidence="2" id="KW-1185">Reference proteome</keyword>
<gene>
    <name evidence="1" type="ORF">ABEB36_005398</name>
</gene>
<proteinExistence type="predicted"/>
<accession>A0ABD1F0Q5</accession>
<organism evidence="1 2">
    <name type="scientific">Hypothenemus hampei</name>
    <name type="common">Coffee berry borer</name>
    <dbReference type="NCBI Taxonomy" id="57062"/>
    <lineage>
        <taxon>Eukaryota</taxon>
        <taxon>Metazoa</taxon>
        <taxon>Ecdysozoa</taxon>
        <taxon>Arthropoda</taxon>
        <taxon>Hexapoda</taxon>
        <taxon>Insecta</taxon>
        <taxon>Pterygota</taxon>
        <taxon>Neoptera</taxon>
        <taxon>Endopterygota</taxon>
        <taxon>Coleoptera</taxon>
        <taxon>Polyphaga</taxon>
        <taxon>Cucujiformia</taxon>
        <taxon>Curculionidae</taxon>
        <taxon>Scolytinae</taxon>
        <taxon>Hypothenemus</taxon>
    </lineage>
</organism>
<evidence type="ECO:0000313" key="2">
    <source>
        <dbReference type="Proteomes" id="UP001566132"/>
    </source>
</evidence>
<dbReference type="Proteomes" id="UP001566132">
    <property type="component" value="Unassembled WGS sequence"/>
</dbReference>